<gene>
    <name evidence="11" type="primary">nas-13</name>
    <name evidence="11" type="ORF">CEXT_650731</name>
</gene>
<evidence type="ECO:0000256" key="8">
    <source>
        <dbReference type="PROSITE-ProRule" id="PRU01211"/>
    </source>
</evidence>
<dbReference type="PANTHER" id="PTHR10127:SF780">
    <property type="entry name" value="METALLOENDOPEPTIDASE"/>
    <property type="match status" value="1"/>
</dbReference>
<dbReference type="Pfam" id="PF01400">
    <property type="entry name" value="Astacin"/>
    <property type="match status" value="1"/>
</dbReference>
<comment type="function">
    <text evidence="7">Zinc metalloprotease. Provoques deadhesion of endothelial cells from cell cultures, and also degradation of fibronectin, fibrinogen and gelatin in vitro. Its role in the venom is not fully understood but it might act as a spreading factor that facilitates diffusion of other venom toxins. Alternatively, it might be involved in the proteolytic processing of other venom toxins or it might play a role in extra-oral digestion of prey.</text>
</comment>
<dbReference type="InterPro" id="IPR034035">
    <property type="entry name" value="Astacin-like_dom"/>
</dbReference>
<dbReference type="PRINTS" id="PR00480">
    <property type="entry name" value="ASTACIN"/>
</dbReference>
<dbReference type="PANTHER" id="PTHR10127">
    <property type="entry name" value="DISCOIDIN, CUB, EGF, LAMININ , AND ZINC METALLOPROTEASE DOMAIN CONTAINING"/>
    <property type="match status" value="1"/>
</dbReference>
<keyword evidence="3 8" id="KW-0479">Metal-binding</keyword>
<dbReference type="SUPFAM" id="SSF55486">
    <property type="entry name" value="Metalloproteases ('zincins'), catalytic domain"/>
    <property type="match status" value="1"/>
</dbReference>
<comment type="caution">
    <text evidence="8">Lacks conserved residue(s) required for the propagation of feature annotation.</text>
</comment>
<dbReference type="EMBL" id="BPLR01000450">
    <property type="protein sequence ID" value="GIY94906.1"/>
    <property type="molecule type" value="Genomic_DNA"/>
</dbReference>
<evidence type="ECO:0000256" key="6">
    <source>
        <dbReference type="ARBA" id="ARBA00023049"/>
    </source>
</evidence>
<evidence type="ECO:0000256" key="2">
    <source>
        <dbReference type="ARBA" id="ARBA00022670"/>
    </source>
</evidence>
<accession>A0AAV4XLT1</accession>
<feature type="active site" evidence="8">
    <location>
        <position position="135"/>
    </location>
</feature>
<dbReference type="SMART" id="SM00235">
    <property type="entry name" value="ZnMc"/>
    <property type="match status" value="1"/>
</dbReference>
<dbReference type="InterPro" id="IPR024079">
    <property type="entry name" value="MetalloPept_cat_dom_sf"/>
</dbReference>
<dbReference type="AlphaFoldDB" id="A0AAV4XLT1"/>
<dbReference type="InterPro" id="IPR001506">
    <property type="entry name" value="Peptidase_M12A"/>
</dbReference>
<dbReference type="EC" id="3.4.24.-" evidence="9"/>
<dbReference type="InterPro" id="IPR006026">
    <property type="entry name" value="Peptidase_Metallo"/>
</dbReference>
<feature type="binding site" evidence="8">
    <location>
        <position position="134"/>
    </location>
    <ligand>
        <name>Zn(2+)</name>
        <dbReference type="ChEBI" id="CHEBI:29105"/>
        <note>catalytic</note>
    </ligand>
</feature>
<protein>
    <recommendedName>
        <fullName evidence="9">Metalloendopeptidase</fullName>
        <ecNumber evidence="9">3.4.24.-</ecNumber>
    </recommendedName>
</protein>
<evidence type="ECO:0000256" key="3">
    <source>
        <dbReference type="ARBA" id="ARBA00022723"/>
    </source>
</evidence>
<feature type="binding site" evidence="8">
    <location>
        <position position="144"/>
    </location>
    <ligand>
        <name>Zn(2+)</name>
        <dbReference type="ChEBI" id="CHEBI:29105"/>
        <note>catalytic</note>
    </ligand>
</feature>
<evidence type="ECO:0000256" key="4">
    <source>
        <dbReference type="ARBA" id="ARBA00022801"/>
    </source>
</evidence>
<keyword evidence="12" id="KW-1185">Reference proteome</keyword>
<comment type="subunit">
    <text evidence="1">Monomer.</text>
</comment>
<dbReference type="PROSITE" id="PS51864">
    <property type="entry name" value="ASTACIN"/>
    <property type="match status" value="1"/>
</dbReference>
<dbReference type="GO" id="GO:0004222">
    <property type="term" value="F:metalloendopeptidase activity"/>
    <property type="evidence" value="ECO:0007669"/>
    <property type="project" value="UniProtKB-UniRule"/>
</dbReference>
<dbReference type="GO" id="GO:0008270">
    <property type="term" value="F:zinc ion binding"/>
    <property type="evidence" value="ECO:0007669"/>
    <property type="project" value="UniProtKB-UniRule"/>
</dbReference>
<feature type="binding site" evidence="8">
    <location>
        <position position="138"/>
    </location>
    <ligand>
        <name>Zn(2+)</name>
        <dbReference type="ChEBI" id="CHEBI:29105"/>
        <note>catalytic</note>
    </ligand>
</feature>
<name>A0AAV4XLT1_CAEEX</name>
<evidence type="ECO:0000313" key="11">
    <source>
        <dbReference type="EMBL" id="GIY94906.1"/>
    </source>
</evidence>
<evidence type="ECO:0000313" key="12">
    <source>
        <dbReference type="Proteomes" id="UP001054945"/>
    </source>
</evidence>
<dbReference type="Proteomes" id="UP001054945">
    <property type="component" value="Unassembled WGS sequence"/>
</dbReference>
<dbReference type="GO" id="GO:0006508">
    <property type="term" value="P:proteolysis"/>
    <property type="evidence" value="ECO:0007669"/>
    <property type="project" value="UniProtKB-KW"/>
</dbReference>
<reference evidence="11 12" key="1">
    <citation type="submission" date="2021-06" db="EMBL/GenBank/DDBJ databases">
        <title>Caerostris extrusa draft genome.</title>
        <authorList>
            <person name="Kono N."/>
            <person name="Arakawa K."/>
        </authorList>
    </citation>
    <scope>NUCLEOTIDE SEQUENCE [LARGE SCALE GENOMIC DNA]</scope>
</reference>
<evidence type="ECO:0000256" key="7">
    <source>
        <dbReference type="ARBA" id="ARBA00025529"/>
    </source>
</evidence>
<dbReference type="Gene3D" id="3.40.390.10">
    <property type="entry name" value="Collagenase (Catalytic Domain)"/>
    <property type="match status" value="1"/>
</dbReference>
<evidence type="ECO:0000256" key="5">
    <source>
        <dbReference type="ARBA" id="ARBA00022833"/>
    </source>
</evidence>
<keyword evidence="4 8" id="KW-0378">Hydrolase</keyword>
<keyword evidence="2 8" id="KW-0645">Protease</keyword>
<keyword evidence="6 8" id="KW-0482">Metalloprotease</keyword>
<comment type="cofactor">
    <cofactor evidence="8 9">
        <name>Zn(2+)</name>
        <dbReference type="ChEBI" id="CHEBI:29105"/>
    </cofactor>
    <text evidence="8 9">Binds 1 zinc ion per subunit.</text>
</comment>
<proteinExistence type="predicted"/>
<organism evidence="11 12">
    <name type="scientific">Caerostris extrusa</name>
    <name type="common">Bark spider</name>
    <name type="synonym">Caerostris bankana</name>
    <dbReference type="NCBI Taxonomy" id="172846"/>
    <lineage>
        <taxon>Eukaryota</taxon>
        <taxon>Metazoa</taxon>
        <taxon>Ecdysozoa</taxon>
        <taxon>Arthropoda</taxon>
        <taxon>Chelicerata</taxon>
        <taxon>Arachnida</taxon>
        <taxon>Araneae</taxon>
        <taxon>Araneomorphae</taxon>
        <taxon>Entelegynae</taxon>
        <taxon>Araneoidea</taxon>
        <taxon>Araneidae</taxon>
        <taxon>Caerostris</taxon>
    </lineage>
</organism>
<evidence type="ECO:0000259" key="10">
    <source>
        <dbReference type="PROSITE" id="PS51864"/>
    </source>
</evidence>
<feature type="domain" description="Peptidase M12A" evidence="10">
    <location>
        <begin position="44"/>
        <end position="186"/>
    </location>
</feature>
<comment type="caution">
    <text evidence="11">The sequence shown here is derived from an EMBL/GenBank/DDBJ whole genome shotgun (WGS) entry which is preliminary data.</text>
</comment>
<keyword evidence="5 8" id="KW-0862">Zinc</keyword>
<dbReference type="CDD" id="cd04280">
    <property type="entry name" value="ZnMc_astacin_like"/>
    <property type="match status" value="1"/>
</dbReference>
<evidence type="ECO:0000256" key="9">
    <source>
        <dbReference type="RuleBase" id="RU361183"/>
    </source>
</evidence>
<sequence>MIAVVKMFVVIQKYFAPEAGSDPLHKSGYFEGDIKDPRFVQERNAIRDTHMKWPGGAIPYVIANTFDRQERSIIARSMDEYHKNTCIRFLPRSTETDFVFITRKEGCFSMIGRDGGRQFLSLGDGCMFVGIIIHELMHAVGFWHEQSRADRDNYVNILWENVQEGQTHNFAKYTDGRLHHLGEQYDLRLHHALWAIRLHQVPQPAYHTAQTEKHKRSAKDRGFSQTDIRKSSTSYINAMHHAKICVWIRTANVEGGRSLENAKKNPKWMIPNCRKSCNQCP</sequence>
<evidence type="ECO:0000256" key="1">
    <source>
        <dbReference type="ARBA" id="ARBA00011245"/>
    </source>
</evidence>